<keyword evidence="3" id="KW-1185">Reference proteome</keyword>
<dbReference type="Proteomes" id="UP001151760">
    <property type="component" value="Unassembled WGS sequence"/>
</dbReference>
<dbReference type="EMBL" id="BQNB010014493">
    <property type="protein sequence ID" value="GJT28835.1"/>
    <property type="molecule type" value="Genomic_DNA"/>
</dbReference>
<gene>
    <name evidence="2" type="ORF">Tco_0909110</name>
</gene>
<proteinExistence type="predicted"/>
<name>A0ABQ5CP81_9ASTR</name>
<reference evidence="2" key="1">
    <citation type="journal article" date="2022" name="Int. J. Mol. Sci.">
        <title>Draft Genome of Tanacetum Coccineum: Genomic Comparison of Closely Related Tanacetum-Family Plants.</title>
        <authorList>
            <person name="Yamashiro T."/>
            <person name="Shiraishi A."/>
            <person name="Nakayama K."/>
            <person name="Satake H."/>
        </authorList>
    </citation>
    <scope>NUCLEOTIDE SEQUENCE</scope>
</reference>
<evidence type="ECO:0000256" key="1">
    <source>
        <dbReference type="SAM" id="MobiDB-lite"/>
    </source>
</evidence>
<organism evidence="2 3">
    <name type="scientific">Tanacetum coccineum</name>
    <dbReference type="NCBI Taxonomy" id="301880"/>
    <lineage>
        <taxon>Eukaryota</taxon>
        <taxon>Viridiplantae</taxon>
        <taxon>Streptophyta</taxon>
        <taxon>Embryophyta</taxon>
        <taxon>Tracheophyta</taxon>
        <taxon>Spermatophyta</taxon>
        <taxon>Magnoliopsida</taxon>
        <taxon>eudicotyledons</taxon>
        <taxon>Gunneridae</taxon>
        <taxon>Pentapetalae</taxon>
        <taxon>asterids</taxon>
        <taxon>campanulids</taxon>
        <taxon>Asterales</taxon>
        <taxon>Asteraceae</taxon>
        <taxon>Asteroideae</taxon>
        <taxon>Anthemideae</taxon>
        <taxon>Anthemidinae</taxon>
        <taxon>Tanacetum</taxon>
    </lineage>
</organism>
<comment type="caution">
    <text evidence="2">The sequence shown here is derived from an EMBL/GenBank/DDBJ whole genome shotgun (WGS) entry which is preliminary data.</text>
</comment>
<accession>A0ABQ5CP81</accession>
<evidence type="ECO:0000313" key="2">
    <source>
        <dbReference type="EMBL" id="GJT28835.1"/>
    </source>
</evidence>
<feature type="region of interest" description="Disordered" evidence="1">
    <location>
        <begin position="51"/>
        <end position="72"/>
    </location>
</feature>
<protein>
    <submittedName>
        <fullName evidence="2">Uncharacterized protein</fullName>
    </submittedName>
</protein>
<sequence>MKEILHDRMFKSGSYRSQPEHAALYDALEVFMDRENREEFIEAMAKSPWKTSDIREAPSRSSKQKIAPQSEQPIDDVPILDDVYILDSKDTDATYFPKIKTKPDWLKPVLEEERPKILKPDWVVPSNDLPEIENNWANVITNAYKDLEENMLIRKTREIWNSSSNGTASRLGSRSSMEECYLLLTNQIDLVNPEGNRVVLDVGDKERRNTLSISKLKAAYYPDFVLEELVPSLWIESESEYDISAAYDISNWWFKHKEFYITRHSAPSDRRAIRSHIKILSVVSLKTFSRYGYTFLREIVLRSADYKEYKILEADFKNLHLNDFEDMHLLHLQGNLNHLSGADKVHLFNAVNMWIRNIVIRQRVEDLQLRIECYQTKLNLTQMSWDAIDFLFKEDYTIVHKPRAVIYRDRNNQKKMMRESEVHKFGDGTLIRILEKLDHMVKDYVLFKFNPGMEHRIWSEDDERRSKEFIKVIERRLKIRRIFRSLESFVSERLRDVDYRLIQRTE</sequence>
<evidence type="ECO:0000313" key="3">
    <source>
        <dbReference type="Proteomes" id="UP001151760"/>
    </source>
</evidence>
<reference evidence="2" key="2">
    <citation type="submission" date="2022-01" db="EMBL/GenBank/DDBJ databases">
        <authorList>
            <person name="Yamashiro T."/>
            <person name="Shiraishi A."/>
            <person name="Satake H."/>
            <person name="Nakayama K."/>
        </authorList>
    </citation>
    <scope>NUCLEOTIDE SEQUENCE</scope>
</reference>